<keyword evidence="5" id="KW-0863">Zinc-finger</keyword>
<keyword evidence="3" id="KW-0963">Cytoplasm</keyword>
<dbReference type="PANTHER" id="PTHR33059">
    <property type="entry name" value="FCS-LIKE ZINC FINGER 5"/>
    <property type="match status" value="1"/>
</dbReference>
<accession>A0A166DAW7</accession>
<evidence type="ECO:0000256" key="5">
    <source>
        <dbReference type="ARBA" id="ARBA00022771"/>
    </source>
</evidence>
<dbReference type="GO" id="GO:0008270">
    <property type="term" value="F:zinc ion binding"/>
    <property type="evidence" value="ECO:0007669"/>
    <property type="project" value="UniProtKB-KW"/>
</dbReference>
<reference evidence="8" key="1">
    <citation type="journal article" date="2016" name="Nat. Genet.">
        <title>A high-quality carrot genome assembly provides new insights into carotenoid accumulation and asterid genome evolution.</title>
        <authorList>
            <person name="Iorizzo M."/>
            <person name="Ellison S."/>
            <person name="Senalik D."/>
            <person name="Zeng P."/>
            <person name="Satapoomin P."/>
            <person name="Huang J."/>
            <person name="Bowman M."/>
            <person name="Iovene M."/>
            <person name="Sanseverino W."/>
            <person name="Cavagnaro P."/>
            <person name="Yildiz M."/>
            <person name="Macko-Podgorni A."/>
            <person name="Moranska E."/>
            <person name="Grzebelus E."/>
            <person name="Grzebelus D."/>
            <person name="Ashrafi H."/>
            <person name="Zheng Z."/>
            <person name="Cheng S."/>
            <person name="Spooner D."/>
            <person name="Van Deynze A."/>
            <person name="Simon P."/>
        </authorList>
    </citation>
    <scope>NUCLEOTIDE SEQUENCE [LARGE SCALE GENOMIC DNA]</scope>
    <source>
        <tissue evidence="8">Leaf</tissue>
    </source>
</reference>
<proteinExistence type="inferred from homology"/>
<evidence type="ECO:0000256" key="6">
    <source>
        <dbReference type="PROSITE-ProRule" id="PRU01131"/>
    </source>
</evidence>
<sequence>MSGKRSRVGSSSNFIEKQLFNHKSLPANYEKEVPGASSYVRKPAKCLKPSLGEGNKEQSWKNTVLKSTAHESISGGLGSFLKNCYYCKKLIDQGKDVYMYRDLCAFCTEDCRSLQIELDEKSQMQSAKSGGVVQEQDLIVLDNGSFVVKH</sequence>
<keyword evidence="4" id="KW-0479">Metal-binding</keyword>
<dbReference type="PANTHER" id="PTHR33059:SF76">
    <property type="entry name" value="FCS-LIKE ZINC FINGER 7"/>
    <property type="match status" value="1"/>
</dbReference>
<evidence type="ECO:0000313" key="9">
    <source>
        <dbReference type="EMBL" id="WOG87368.1"/>
    </source>
</evidence>
<evidence type="ECO:0000256" key="2">
    <source>
        <dbReference type="ARBA" id="ARBA00009374"/>
    </source>
</evidence>
<dbReference type="Proteomes" id="UP000077755">
    <property type="component" value="Chromosome 2"/>
</dbReference>
<evidence type="ECO:0000313" key="10">
    <source>
        <dbReference type="Proteomes" id="UP000077755"/>
    </source>
</evidence>
<organism evidence="8">
    <name type="scientific">Daucus carota subsp. sativus</name>
    <name type="common">Carrot</name>
    <dbReference type="NCBI Taxonomy" id="79200"/>
    <lineage>
        <taxon>Eukaryota</taxon>
        <taxon>Viridiplantae</taxon>
        <taxon>Streptophyta</taxon>
        <taxon>Embryophyta</taxon>
        <taxon>Tracheophyta</taxon>
        <taxon>Spermatophyta</taxon>
        <taxon>Magnoliopsida</taxon>
        <taxon>eudicotyledons</taxon>
        <taxon>Gunneridae</taxon>
        <taxon>Pentapetalae</taxon>
        <taxon>asterids</taxon>
        <taxon>campanulids</taxon>
        <taxon>Apiales</taxon>
        <taxon>Apiaceae</taxon>
        <taxon>Apioideae</taxon>
        <taxon>Scandiceae</taxon>
        <taxon>Daucinae</taxon>
        <taxon>Daucus</taxon>
        <taxon>Daucus sect. Daucus</taxon>
    </lineage>
</organism>
<evidence type="ECO:0000313" key="8">
    <source>
        <dbReference type="EMBL" id="KZN05024.1"/>
    </source>
</evidence>
<protein>
    <recommendedName>
        <fullName evidence="7">FLZ-type domain-containing protein</fullName>
    </recommendedName>
</protein>
<evidence type="ECO:0000256" key="4">
    <source>
        <dbReference type="ARBA" id="ARBA00022723"/>
    </source>
</evidence>
<dbReference type="GO" id="GO:0005737">
    <property type="term" value="C:cytoplasm"/>
    <property type="evidence" value="ECO:0007669"/>
    <property type="project" value="UniProtKB-SubCell"/>
</dbReference>
<name>A0A166DAW7_DAUCS</name>
<keyword evidence="5" id="KW-0862">Zinc</keyword>
<feature type="zinc finger region" description="FLZ-type" evidence="6">
    <location>
        <begin position="79"/>
        <end position="123"/>
    </location>
</feature>
<dbReference type="KEGG" id="dcr:108210178"/>
<comment type="subcellular location">
    <subcellularLocation>
        <location evidence="1">Cytoplasm</location>
    </subcellularLocation>
</comment>
<keyword evidence="10" id="KW-1185">Reference proteome</keyword>
<feature type="domain" description="FLZ-type" evidence="7">
    <location>
        <begin position="79"/>
        <end position="123"/>
    </location>
</feature>
<dbReference type="Pfam" id="PF04570">
    <property type="entry name" value="zf-FLZ"/>
    <property type="match status" value="1"/>
</dbReference>
<dbReference type="EMBL" id="CP093344">
    <property type="protein sequence ID" value="WOG87368.1"/>
    <property type="molecule type" value="Genomic_DNA"/>
</dbReference>
<evidence type="ECO:0000256" key="1">
    <source>
        <dbReference type="ARBA" id="ARBA00004496"/>
    </source>
</evidence>
<dbReference type="PROSITE" id="PS51795">
    <property type="entry name" value="ZF_FLZ"/>
    <property type="match status" value="1"/>
</dbReference>
<evidence type="ECO:0000259" key="7">
    <source>
        <dbReference type="PROSITE" id="PS51795"/>
    </source>
</evidence>
<dbReference type="InterPro" id="IPR007650">
    <property type="entry name" value="Zf-FLZ_dom"/>
</dbReference>
<evidence type="ECO:0000256" key="3">
    <source>
        <dbReference type="ARBA" id="ARBA00022490"/>
    </source>
</evidence>
<gene>
    <name evidence="8" type="ORF">DCAR_005861</name>
    <name evidence="9" type="ORF">DCAR_0206592</name>
</gene>
<dbReference type="STRING" id="79200.A0A166DAW7"/>
<dbReference type="Gramene" id="KZN05024">
    <property type="protein sequence ID" value="KZN05024"/>
    <property type="gene ID" value="DCAR_005861"/>
</dbReference>
<dbReference type="EMBL" id="LNRQ01000002">
    <property type="protein sequence ID" value="KZN05024.1"/>
    <property type="molecule type" value="Genomic_DNA"/>
</dbReference>
<dbReference type="AlphaFoldDB" id="A0A166DAW7"/>
<dbReference type="OrthoDB" id="1864056at2759"/>
<comment type="similarity">
    <text evidence="2">Belongs to the FLZ family.</text>
</comment>
<reference evidence="9" key="2">
    <citation type="submission" date="2022-03" db="EMBL/GenBank/DDBJ databases">
        <title>Draft title - Genomic analysis of global carrot germplasm unveils the trajectory of domestication and the origin of high carotenoid orange carrot.</title>
        <authorList>
            <person name="Iorizzo M."/>
            <person name="Ellison S."/>
            <person name="Senalik D."/>
            <person name="Macko-Podgorni A."/>
            <person name="Grzebelus D."/>
            <person name="Bostan H."/>
            <person name="Rolling W."/>
            <person name="Curaba J."/>
            <person name="Simon P."/>
        </authorList>
    </citation>
    <scope>NUCLEOTIDE SEQUENCE</scope>
    <source>
        <tissue evidence="9">Leaf</tissue>
    </source>
</reference>